<proteinExistence type="inferred from homology"/>
<sequence>MSGKGSSAAGLTASVIRDSKGEFYLEGSAMVLADGGVVCIDEFDKMRESDRVAIHEAMEQLTISIAKAGITTILNSRASVLAVANPVFGRYDDMRSASENIDLMSTILSRFDMIFIVRDIQDDARDRQIAAHVV</sequence>
<dbReference type="InterPro" id="IPR031327">
    <property type="entry name" value="MCM"/>
</dbReference>
<keyword evidence="3 4" id="KW-0067">ATP-binding</keyword>
<dbReference type="OrthoDB" id="10036721at2759"/>
<evidence type="ECO:0000313" key="6">
    <source>
        <dbReference type="EMBL" id="ETO58542.1"/>
    </source>
</evidence>
<evidence type="ECO:0000313" key="7">
    <source>
        <dbReference type="Proteomes" id="UP000028582"/>
    </source>
</evidence>
<organism evidence="6 7">
    <name type="scientific">Phytophthora nicotianae P1976</name>
    <dbReference type="NCBI Taxonomy" id="1317066"/>
    <lineage>
        <taxon>Eukaryota</taxon>
        <taxon>Sar</taxon>
        <taxon>Stramenopiles</taxon>
        <taxon>Oomycota</taxon>
        <taxon>Peronosporomycetes</taxon>
        <taxon>Peronosporales</taxon>
        <taxon>Peronosporaceae</taxon>
        <taxon>Phytophthora</taxon>
    </lineage>
</organism>
<dbReference type="EMBL" id="ANJA01005073">
    <property type="protein sequence ID" value="ETO58542.1"/>
    <property type="molecule type" value="Genomic_DNA"/>
</dbReference>
<dbReference type="InterPro" id="IPR001208">
    <property type="entry name" value="MCM_dom"/>
</dbReference>
<dbReference type="PRINTS" id="PR01657">
    <property type="entry name" value="MCMFAMILY"/>
</dbReference>
<dbReference type="GO" id="GO:0006270">
    <property type="term" value="P:DNA replication initiation"/>
    <property type="evidence" value="ECO:0007669"/>
    <property type="project" value="TreeGrafter"/>
</dbReference>
<dbReference type="PROSITE" id="PS00847">
    <property type="entry name" value="MCM_1"/>
    <property type="match status" value="1"/>
</dbReference>
<protein>
    <recommendedName>
        <fullName evidence="1">DNA helicase</fullName>
        <ecNumber evidence="1">3.6.4.12</ecNumber>
    </recommendedName>
</protein>
<evidence type="ECO:0000259" key="5">
    <source>
        <dbReference type="PROSITE" id="PS50051"/>
    </source>
</evidence>
<accession>A0A080YVY1</accession>
<dbReference type="EC" id="3.6.4.12" evidence="1"/>
<dbReference type="GO" id="GO:0042555">
    <property type="term" value="C:MCM complex"/>
    <property type="evidence" value="ECO:0007669"/>
    <property type="project" value="TreeGrafter"/>
</dbReference>
<gene>
    <name evidence="6" type="ORF">F444_23079</name>
</gene>
<name>A0A080YVY1_PHYNI</name>
<dbReference type="Gene3D" id="3.40.50.300">
    <property type="entry name" value="P-loop containing nucleotide triphosphate hydrolases"/>
    <property type="match status" value="1"/>
</dbReference>
<dbReference type="SUPFAM" id="SSF52540">
    <property type="entry name" value="P-loop containing nucleoside triphosphate hydrolases"/>
    <property type="match status" value="1"/>
</dbReference>
<evidence type="ECO:0000256" key="3">
    <source>
        <dbReference type="ARBA" id="ARBA00022840"/>
    </source>
</evidence>
<dbReference type="AlphaFoldDB" id="A0A080YVY1"/>
<dbReference type="PANTHER" id="PTHR11630:SF42">
    <property type="entry name" value="DNA REPLICATION LICENSING FACTOR MCM5"/>
    <property type="match status" value="1"/>
</dbReference>
<dbReference type="GO" id="GO:0003697">
    <property type="term" value="F:single-stranded DNA binding"/>
    <property type="evidence" value="ECO:0007669"/>
    <property type="project" value="TreeGrafter"/>
</dbReference>
<reference evidence="6 7" key="1">
    <citation type="submission" date="2013-11" db="EMBL/GenBank/DDBJ databases">
        <title>The Genome Sequence of Phytophthora parasitica P1976.</title>
        <authorList>
            <consortium name="The Broad Institute Genomics Platform"/>
            <person name="Russ C."/>
            <person name="Tyler B."/>
            <person name="Panabieres F."/>
            <person name="Shan W."/>
            <person name="Tripathy S."/>
            <person name="Grunwald N."/>
            <person name="Machado M."/>
            <person name="Johnson C.S."/>
            <person name="Walker B."/>
            <person name="Young S."/>
            <person name="Zeng Q."/>
            <person name="Gargeya S."/>
            <person name="Fitzgerald M."/>
            <person name="Haas B."/>
            <person name="Abouelleil A."/>
            <person name="Allen A.W."/>
            <person name="Alvarado L."/>
            <person name="Arachchi H.M."/>
            <person name="Berlin A.M."/>
            <person name="Chapman S.B."/>
            <person name="Gainer-Dewar J."/>
            <person name="Goldberg J."/>
            <person name="Griggs A."/>
            <person name="Gujja S."/>
            <person name="Hansen M."/>
            <person name="Howarth C."/>
            <person name="Imamovic A."/>
            <person name="Ireland A."/>
            <person name="Larimer J."/>
            <person name="McCowan C."/>
            <person name="Murphy C."/>
            <person name="Pearson M."/>
            <person name="Poon T.W."/>
            <person name="Priest M."/>
            <person name="Roberts A."/>
            <person name="Saif S."/>
            <person name="Shea T."/>
            <person name="Sisk P."/>
            <person name="Sykes S."/>
            <person name="Wortman J."/>
            <person name="Nusbaum C."/>
            <person name="Birren B."/>
        </authorList>
    </citation>
    <scope>NUCLEOTIDE SEQUENCE [LARGE SCALE GENOMIC DNA]</scope>
    <source>
        <strain evidence="6 7">P1976</strain>
    </source>
</reference>
<dbReference type="SMART" id="SM00350">
    <property type="entry name" value="MCM"/>
    <property type="match status" value="1"/>
</dbReference>
<dbReference type="Pfam" id="PF00493">
    <property type="entry name" value="MCM"/>
    <property type="match status" value="1"/>
</dbReference>
<feature type="domain" description="MCM C-terminal AAA(+) ATPase" evidence="5">
    <location>
        <begin position="1"/>
        <end position="133"/>
    </location>
</feature>
<keyword evidence="4" id="KW-0238">DNA-binding</keyword>
<evidence type="ECO:0000256" key="2">
    <source>
        <dbReference type="ARBA" id="ARBA00022741"/>
    </source>
</evidence>
<dbReference type="Proteomes" id="UP000028582">
    <property type="component" value="Unassembled WGS sequence"/>
</dbReference>
<evidence type="ECO:0000256" key="1">
    <source>
        <dbReference type="ARBA" id="ARBA00012551"/>
    </source>
</evidence>
<dbReference type="InterPro" id="IPR018525">
    <property type="entry name" value="MCM_CS"/>
</dbReference>
<dbReference type="InterPro" id="IPR027417">
    <property type="entry name" value="P-loop_NTPase"/>
</dbReference>
<dbReference type="PROSITE" id="PS50051">
    <property type="entry name" value="MCM_2"/>
    <property type="match status" value="1"/>
</dbReference>
<dbReference type="PANTHER" id="PTHR11630">
    <property type="entry name" value="DNA REPLICATION LICENSING FACTOR MCM FAMILY MEMBER"/>
    <property type="match status" value="1"/>
</dbReference>
<dbReference type="GO" id="GO:0017116">
    <property type="term" value="F:single-stranded DNA helicase activity"/>
    <property type="evidence" value="ECO:0007669"/>
    <property type="project" value="TreeGrafter"/>
</dbReference>
<dbReference type="GO" id="GO:0005634">
    <property type="term" value="C:nucleus"/>
    <property type="evidence" value="ECO:0007669"/>
    <property type="project" value="TreeGrafter"/>
</dbReference>
<keyword evidence="2 4" id="KW-0547">Nucleotide-binding</keyword>
<dbReference type="GO" id="GO:0000727">
    <property type="term" value="P:double-strand break repair via break-induced replication"/>
    <property type="evidence" value="ECO:0007669"/>
    <property type="project" value="TreeGrafter"/>
</dbReference>
<comment type="caution">
    <text evidence="6">The sequence shown here is derived from an EMBL/GenBank/DDBJ whole genome shotgun (WGS) entry which is preliminary data.</text>
</comment>
<dbReference type="GO" id="GO:0005524">
    <property type="term" value="F:ATP binding"/>
    <property type="evidence" value="ECO:0007669"/>
    <property type="project" value="UniProtKB-KW"/>
</dbReference>
<dbReference type="GO" id="GO:0043138">
    <property type="term" value="F:3'-5' DNA helicase activity"/>
    <property type="evidence" value="ECO:0007669"/>
    <property type="project" value="TreeGrafter"/>
</dbReference>
<comment type="similarity">
    <text evidence="4">Belongs to the MCM family.</text>
</comment>
<evidence type="ECO:0000256" key="4">
    <source>
        <dbReference type="RuleBase" id="RU004070"/>
    </source>
</evidence>